<keyword evidence="2" id="KW-0812">Transmembrane</keyword>
<keyword evidence="2" id="KW-1133">Transmembrane helix</keyword>
<accession>A0A9D3XGK7</accession>
<dbReference type="AlphaFoldDB" id="A0A9D3XGK7"/>
<evidence type="ECO:0000313" key="4">
    <source>
        <dbReference type="Proteomes" id="UP000827986"/>
    </source>
</evidence>
<reference evidence="3" key="1">
    <citation type="submission" date="2021-09" db="EMBL/GenBank/DDBJ databases">
        <title>The genome of Mauremys mutica provides insights into the evolution of semi-aquatic lifestyle.</title>
        <authorList>
            <person name="Gong S."/>
            <person name="Gao Y."/>
        </authorList>
    </citation>
    <scope>NUCLEOTIDE SEQUENCE</scope>
    <source>
        <strain evidence="3">MM-2020</strain>
        <tissue evidence="3">Muscle</tissue>
    </source>
</reference>
<feature type="transmembrane region" description="Helical" evidence="2">
    <location>
        <begin position="142"/>
        <end position="162"/>
    </location>
</feature>
<feature type="compositionally biased region" description="Polar residues" evidence="1">
    <location>
        <begin position="224"/>
        <end position="235"/>
    </location>
</feature>
<evidence type="ECO:0000256" key="2">
    <source>
        <dbReference type="SAM" id="Phobius"/>
    </source>
</evidence>
<evidence type="ECO:0000256" key="1">
    <source>
        <dbReference type="SAM" id="MobiDB-lite"/>
    </source>
</evidence>
<feature type="compositionally biased region" description="Basic and acidic residues" evidence="1">
    <location>
        <begin position="237"/>
        <end position="253"/>
    </location>
</feature>
<feature type="transmembrane region" description="Helical" evidence="2">
    <location>
        <begin position="83"/>
        <end position="103"/>
    </location>
</feature>
<feature type="region of interest" description="Disordered" evidence="1">
    <location>
        <begin position="197"/>
        <end position="253"/>
    </location>
</feature>
<name>A0A9D3XGK7_9SAUR</name>
<dbReference type="Proteomes" id="UP000827986">
    <property type="component" value="Unassembled WGS sequence"/>
</dbReference>
<feature type="compositionally biased region" description="Basic and acidic residues" evidence="1">
    <location>
        <begin position="210"/>
        <end position="220"/>
    </location>
</feature>
<protein>
    <submittedName>
        <fullName evidence="3">Uncharacterized protein</fullName>
    </submittedName>
</protein>
<proteinExistence type="predicted"/>
<comment type="caution">
    <text evidence="3">The sequence shown here is derived from an EMBL/GenBank/DDBJ whole genome shotgun (WGS) entry which is preliminary data.</text>
</comment>
<dbReference type="EMBL" id="JAHDVG010000471">
    <property type="protein sequence ID" value="KAH1179542.1"/>
    <property type="molecule type" value="Genomic_DNA"/>
</dbReference>
<gene>
    <name evidence="3" type="ORF">KIL84_005592</name>
</gene>
<organism evidence="3 4">
    <name type="scientific">Mauremys mutica</name>
    <name type="common">yellowpond turtle</name>
    <dbReference type="NCBI Taxonomy" id="74926"/>
    <lineage>
        <taxon>Eukaryota</taxon>
        <taxon>Metazoa</taxon>
        <taxon>Chordata</taxon>
        <taxon>Craniata</taxon>
        <taxon>Vertebrata</taxon>
        <taxon>Euteleostomi</taxon>
        <taxon>Archelosauria</taxon>
        <taxon>Testudinata</taxon>
        <taxon>Testudines</taxon>
        <taxon>Cryptodira</taxon>
        <taxon>Durocryptodira</taxon>
        <taxon>Testudinoidea</taxon>
        <taxon>Geoemydidae</taxon>
        <taxon>Geoemydinae</taxon>
        <taxon>Mauremys</taxon>
    </lineage>
</organism>
<keyword evidence="4" id="KW-1185">Reference proteome</keyword>
<sequence length="293" mass="32160">MGGRIKPQVGRSEGQAQEKEGRIAVESLMQGAERHLVSVDGKAVVKQERAKSPYTKPLCFSFESGFALWLAENNRRFDKRGCIVLLLTQAYTYSLVPILFPMLHPITHIATTPLYHMTSAPTTTTTTTANPPESQSAHTARIVVPIVTGIFIVGLIIALWFVHTQRRKRALQKYTPGPAGGEEADAEKNTVYAQVGSLPLPSSRTGTRKGRLETKEDEMKTIYATVQSPNQSPPQTDDEKLGKDGLESTEKGEKTIYVTVNQATQTKTIKSTDADDSAATSIPQRATEYDKII</sequence>
<keyword evidence="2" id="KW-0472">Membrane</keyword>
<feature type="region of interest" description="Disordered" evidence="1">
    <location>
        <begin position="270"/>
        <end position="293"/>
    </location>
</feature>
<evidence type="ECO:0000313" key="3">
    <source>
        <dbReference type="EMBL" id="KAH1179542.1"/>
    </source>
</evidence>
<feature type="region of interest" description="Disordered" evidence="1">
    <location>
        <begin position="1"/>
        <end position="20"/>
    </location>
</feature>